<dbReference type="PROSITE" id="PS50009">
    <property type="entry name" value="RASGEF_CAT"/>
    <property type="match status" value="1"/>
</dbReference>
<dbReference type="Pfam" id="PF00617">
    <property type="entry name" value="RasGEF"/>
    <property type="match status" value="1"/>
</dbReference>
<feature type="domain" description="N-terminal Ras-GEF" evidence="6">
    <location>
        <begin position="18"/>
        <end position="149"/>
    </location>
</feature>
<dbReference type="FunFam" id="1.10.840.10:FF:000005">
    <property type="entry name" value="Ral guanine nucleotide dissociation stimulator isoform 1"/>
    <property type="match status" value="1"/>
</dbReference>
<protein>
    <submittedName>
        <fullName evidence="7">RGL1 protein</fullName>
    </submittedName>
</protein>
<dbReference type="CDD" id="cd00155">
    <property type="entry name" value="RasGEF"/>
    <property type="match status" value="1"/>
</dbReference>
<dbReference type="PROSITE" id="PS50200">
    <property type="entry name" value="RA"/>
    <property type="match status" value="1"/>
</dbReference>
<dbReference type="InterPro" id="IPR008937">
    <property type="entry name" value="Ras-like_GEF"/>
</dbReference>
<dbReference type="Gene3D" id="1.10.840.10">
    <property type="entry name" value="Ras guanine-nucleotide exchange factors catalytic domain"/>
    <property type="match status" value="1"/>
</dbReference>
<name>A0A7K6B1T1_UPUEP</name>
<dbReference type="Proteomes" id="UP000544127">
    <property type="component" value="Unassembled WGS sequence"/>
</dbReference>
<dbReference type="CDD" id="cd06224">
    <property type="entry name" value="REM"/>
    <property type="match status" value="1"/>
</dbReference>
<dbReference type="AlphaFoldDB" id="A0A7K6B1T1"/>
<dbReference type="SMART" id="SM00229">
    <property type="entry name" value="RasGEFN"/>
    <property type="match status" value="1"/>
</dbReference>
<dbReference type="GO" id="GO:0005085">
    <property type="term" value="F:guanyl-nucleotide exchange factor activity"/>
    <property type="evidence" value="ECO:0007669"/>
    <property type="project" value="UniProtKB-KW"/>
</dbReference>
<dbReference type="InterPro" id="IPR036964">
    <property type="entry name" value="RASGEF_cat_dom_sf"/>
</dbReference>
<dbReference type="SUPFAM" id="SSF48366">
    <property type="entry name" value="Ras GEF"/>
    <property type="match status" value="1"/>
</dbReference>
<sequence length="690" mass="78209">EGDKLPPEHTVSQYETCKVRTIKAGTVEKLVENLLTAFGDNDFTYISIFFSTYRAFSSTKEVLELLLDRFGNLENSICEEIQNGISFESKRELRFAIASILRAWLDQCSEDFREPPSYPCLLKLLDYLKKNIPGSDPEKKAQSLLEQFQNQEMEINDGLHNPFLCNLSDEEELEINSAEELEFSFFQDSLVAEQLTYMDATLFKKVESHYCLGSIWSRREKEENRHLVPTIKATISQFNAVTKCVIRTILKTKVKMQQRAKIIEKWIHVAQECRLLKNFSSLRAVVSALKSYSIYRLKKTWAYVSKDAVLMLEELSGIFSDSDNHLTSRELLMKEGTSKFANLDSSVKENQKRTQRRLQLQKDMGVMQGTVPYLGIFLTDLIMLDSAHQDYIEGGLINFEKRRKEFEVIAQIKLLQSACNSYCITPDPRFLQWFRQQQHLTDEESYSLSYELESVPDNSTTPPKSRKSMVKRISLLFLSSEMAGHSTPIREQPAKLSVRGGSFEESTDSSSVSSEEASSSPRSSESSSKPLFFKDEGSVDTTDSGSIPAPAPSPISTPKALHLSSRASVSKGKSCSPKEECFVGPGDIMASKSPLPVYNEQREDACIIRVSVNDSKGNMYKSLLLTCQDKTHAVIRRAMQKHNLDAEAADDYELVQVISKAKVLALPWNANVFYAMNTRVNFDFILRKKA</sequence>
<dbReference type="Pfam" id="PF00788">
    <property type="entry name" value="RA"/>
    <property type="match status" value="1"/>
</dbReference>
<dbReference type="Gene3D" id="1.20.870.10">
    <property type="entry name" value="Son of sevenless (SoS) protein Chain: S domain 1"/>
    <property type="match status" value="1"/>
</dbReference>
<dbReference type="Gene3D" id="3.10.20.90">
    <property type="entry name" value="Phosphatidylinositol 3-kinase Catalytic Subunit, Chain A, domain 1"/>
    <property type="match status" value="1"/>
</dbReference>
<feature type="domain" description="Ras-associating" evidence="5">
    <location>
        <begin position="604"/>
        <end position="690"/>
    </location>
</feature>
<dbReference type="InterPro" id="IPR001895">
    <property type="entry name" value="RASGEF_cat_dom"/>
</dbReference>
<dbReference type="InterPro" id="IPR023578">
    <property type="entry name" value="Ras_GEF_dom_sf"/>
</dbReference>
<dbReference type="PANTHER" id="PTHR23113">
    <property type="entry name" value="GUANINE NUCLEOTIDE EXCHANGE FACTOR"/>
    <property type="match status" value="1"/>
</dbReference>
<dbReference type="InterPro" id="IPR019804">
    <property type="entry name" value="Ras_G-nucl-exch_fac_CS"/>
</dbReference>
<dbReference type="SMART" id="SM00314">
    <property type="entry name" value="RA"/>
    <property type="match status" value="1"/>
</dbReference>
<accession>A0A7K6B1T1</accession>
<evidence type="ECO:0000256" key="1">
    <source>
        <dbReference type="ARBA" id="ARBA00022658"/>
    </source>
</evidence>
<dbReference type="InterPro" id="IPR000159">
    <property type="entry name" value="RA_dom"/>
</dbReference>
<evidence type="ECO:0000313" key="7">
    <source>
        <dbReference type="EMBL" id="NWU95429.1"/>
    </source>
</evidence>
<feature type="domain" description="Ras-GEF" evidence="4">
    <location>
        <begin position="187"/>
        <end position="455"/>
    </location>
</feature>
<dbReference type="Pfam" id="PF00618">
    <property type="entry name" value="RasGEF_N"/>
    <property type="match status" value="1"/>
</dbReference>
<comment type="caution">
    <text evidence="7">The sequence shown here is derived from an EMBL/GenBank/DDBJ whole genome shotgun (WGS) entry which is preliminary data.</text>
</comment>
<evidence type="ECO:0000259" key="5">
    <source>
        <dbReference type="PROSITE" id="PS50200"/>
    </source>
</evidence>
<feature type="non-terminal residue" evidence="7">
    <location>
        <position position="690"/>
    </location>
</feature>
<evidence type="ECO:0000256" key="2">
    <source>
        <dbReference type="PROSITE-ProRule" id="PRU00168"/>
    </source>
</evidence>
<reference evidence="7 8" key="1">
    <citation type="submission" date="2019-09" db="EMBL/GenBank/DDBJ databases">
        <title>Bird 10,000 Genomes (B10K) Project - Family phase.</title>
        <authorList>
            <person name="Zhang G."/>
        </authorList>
    </citation>
    <scope>NUCLEOTIDE SEQUENCE [LARGE SCALE GENOMIC DNA]</scope>
    <source>
        <strain evidence="7">B10K-DU-012-37</strain>
    </source>
</reference>
<keyword evidence="8" id="KW-1185">Reference proteome</keyword>
<dbReference type="PROSITE" id="PS50212">
    <property type="entry name" value="RASGEF_NTER"/>
    <property type="match status" value="1"/>
</dbReference>
<dbReference type="InterPro" id="IPR029071">
    <property type="entry name" value="Ubiquitin-like_domsf"/>
</dbReference>
<keyword evidence="1 2" id="KW-0344">Guanine-nucleotide releasing factor</keyword>
<organism evidence="7 8">
    <name type="scientific">Upupa epops</name>
    <name type="common">Eurasian hoopoe</name>
    <dbReference type="NCBI Taxonomy" id="57439"/>
    <lineage>
        <taxon>Eukaryota</taxon>
        <taxon>Metazoa</taxon>
        <taxon>Chordata</taxon>
        <taxon>Craniata</taxon>
        <taxon>Vertebrata</taxon>
        <taxon>Euteleostomi</taxon>
        <taxon>Archelosauria</taxon>
        <taxon>Archosauria</taxon>
        <taxon>Dinosauria</taxon>
        <taxon>Saurischia</taxon>
        <taxon>Theropoda</taxon>
        <taxon>Coelurosauria</taxon>
        <taxon>Aves</taxon>
        <taxon>Neognathae</taxon>
        <taxon>Neoaves</taxon>
        <taxon>Telluraves</taxon>
        <taxon>Coraciimorphae</taxon>
        <taxon>Bucerotiformes</taxon>
        <taxon>Upupidae</taxon>
        <taxon>Upupa</taxon>
    </lineage>
</organism>
<dbReference type="PROSITE" id="PS00720">
    <property type="entry name" value="RASGEF"/>
    <property type="match status" value="1"/>
</dbReference>
<feature type="non-terminal residue" evidence="7">
    <location>
        <position position="1"/>
    </location>
</feature>
<gene>
    <name evidence="7" type="primary">Rgl1</name>
    <name evidence="7" type="ORF">UPUEPO_R09356</name>
</gene>
<dbReference type="EMBL" id="VZRI01007437">
    <property type="protein sequence ID" value="NWU95429.1"/>
    <property type="molecule type" value="Genomic_DNA"/>
</dbReference>
<dbReference type="SUPFAM" id="SSF54236">
    <property type="entry name" value="Ubiquitin-like"/>
    <property type="match status" value="1"/>
</dbReference>
<dbReference type="OrthoDB" id="26687at2759"/>
<feature type="compositionally biased region" description="Low complexity" evidence="3">
    <location>
        <begin position="508"/>
        <end position="528"/>
    </location>
</feature>
<dbReference type="GO" id="GO:0005886">
    <property type="term" value="C:plasma membrane"/>
    <property type="evidence" value="ECO:0007669"/>
    <property type="project" value="TreeGrafter"/>
</dbReference>
<feature type="region of interest" description="Disordered" evidence="3">
    <location>
        <begin position="484"/>
        <end position="577"/>
    </location>
</feature>
<evidence type="ECO:0000259" key="6">
    <source>
        <dbReference type="PROSITE" id="PS50212"/>
    </source>
</evidence>
<evidence type="ECO:0000256" key="3">
    <source>
        <dbReference type="SAM" id="MobiDB-lite"/>
    </source>
</evidence>
<dbReference type="PANTHER" id="PTHR23113:SF199">
    <property type="entry name" value="RAL GUANINE NUCLEOTIDE DISSOCIATION STIMULATOR-LIKE 1"/>
    <property type="match status" value="1"/>
</dbReference>
<dbReference type="InterPro" id="IPR000651">
    <property type="entry name" value="Ras-like_Gua-exchang_fac_N"/>
</dbReference>
<dbReference type="GO" id="GO:0007265">
    <property type="term" value="P:Ras protein signal transduction"/>
    <property type="evidence" value="ECO:0007669"/>
    <property type="project" value="TreeGrafter"/>
</dbReference>
<evidence type="ECO:0000259" key="4">
    <source>
        <dbReference type="PROSITE" id="PS50009"/>
    </source>
</evidence>
<evidence type="ECO:0000313" key="8">
    <source>
        <dbReference type="Proteomes" id="UP000544127"/>
    </source>
</evidence>
<dbReference type="SMART" id="SM00147">
    <property type="entry name" value="RasGEF"/>
    <property type="match status" value="1"/>
</dbReference>
<proteinExistence type="predicted"/>